<evidence type="ECO:0000256" key="2">
    <source>
        <dbReference type="ARBA" id="ARBA00022692"/>
    </source>
</evidence>
<protein>
    <recommendedName>
        <fullName evidence="9">Mid2 domain-containing protein</fullName>
    </recommendedName>
</protein>
<comment type="subcellular location">
    <subcellularLocation>
        <location evidence="1">Membrane</location>
        <topology evidence="1">Single-pass membrane protein</topology>
    </subcellularLocation>
</comment>
<evidence type="ECO:0008006" key="9">
    <source>
        <dbReference type="Google" id="ProtNLM"/>
    </source>
</evidence>
<dbReference type="InterPro" id="IPR051694">
    <property type="entry name" value="Immunoregulatory_rcpt-like"/>
</dbReference>
<evidence type="ECO:0000313" key="8">
    <source>
        <dbReference type="Proteomes" id="UP001320420"/>
    </source>
</evidence>
<evidence type="ECO:0000256" key="1">
    <source>
        <dbReference type="ARBA" id="ARBA00004167"/>
    </source>
</evidence>
<keyword evidence="4 6" id="KW-0472">Membrane</keyword>
<organism evidence="7 8">
    <name type="scientific">Diatrype stigma</name>
    <dbReference type="NCBI Taxonomy" id="117547"/>
    <lineage>
        <taxon>Eukaryota</taxon>
        <taxon>Fungi</taxon>
        <taxon>Dikarya</taxon>
        <taxon>Ascomycota</taxon>
        <taxon>Pezizomycotina</taxon>
        <taxon>Sordariomycetes</taxon>
        <taxon>Xylariomycetidae</taxon>
        <taxon>Xylariales</taxon>
        <taxon>Diatrypaceae</taxon>
        <taxon>Diatrype</taxon>
    </lineage>
</organism>
<dbReference type="EMBL" id="JAKJXP020000011">
    <property type="protein sequence ID" value="KAK7755698.1"/>
    <property type="molecule type" value="Genomic_DNA"/>
</dbReference>
<dbReference type="PANTHER" id="PTHR15549:SF30">
    <property type="entry name" value="MID2 DOMAIN-CONTAINING PROTEIN"/>
    <property type="match status" value="1"/>
</dbReference>
<evidence type="ECO:0000313" key="7">
    <source>
        <dbReference type="EMBL" id="KAK7755698.1"/>
    </source>
</evidence>
<feature type="region of interest" description="Disordered" evidence="5">
    <location>
        <begin position="296"/>
        <end position="318"/>
    </location>
</feature>
<dbReference type="GO" id="GO:0016020">
    <property type="term" value="C:membrane"/>
    <property type="evidence" value="ECO:0007669"/>
    <property type="project" value="UniProtKB-SubCell"/>
</dbReference>
<name>A0AAN9UWT6_9PEZI</name>
<keyword evidence="2 6" id="KW-0812">Transmembrane</keyword>
<dbReference type="PANTHER" id="PTHR15549">
    <property type="entry name" value="PAIRED IMMUNOGLOBULIN-LIKE TYPE 2 RECEPTOR"/>
    <property type="match status" value="1"/>
</dbReference>
<feature type="region of interest" description="Disordered" evidence="5">
    <location>
        <begin position="157"/>
        <end position="201"/>
    </location>
</feature>
<dbReference type="GO" id="GO:0071944">
    <property type="term" value="C:cell periphery"/>
    <property type="evidence" value="ECO:0007669"/>
    <property type="project" value="UniProtKB-ARBA"/>
</dbReference>
<sequence length="318" mass="33568">MTLRYSLLSAAIFWRETVQAGGFINPSYTTPYGPGAYQNTRVWRVGEVHEVRFNPEGIQAYNGYTLALWQKGIHGGDTLGPILDRSDTIPTSEIAFNWTVDLADFHLEWSNVYYMWLWDGDNQGNMDFPQVSSAYFNITDGTDEFAPSSTSSAVTTSFTSVSSAPPPSVAPTTTSSEAETPTTEAASSSSSGGSSSDGGGGSLSTGAGIGIGLGVGAGVLGVSGVVCTWLLVRHRRKRQQDGAVFENNRSASMMVPMQGYNGSGGGTSDGGQAYSDTGYIPAWPNKPIVHTVGTGQPIMLDSTPTTRSPAELDGRGMT</sequence>
<dbReference type="Proteomes" id="UP001320420">
    <property type="component" value="Unassembled WGS sequence"/>
</dbReference>
<keyword evidence="3 6" id="KW-1133">Transmembrane helix</keyword>
<gene>
    <name evidence="7" type="ORF">SLS62_002309</name>
</gene>
<evidence type="ECO:0000256" key="5">
    <source>
        <dbReference type="SAM" id="MobiDB-lite"/>
    </source>
</evidence>
<evidence type="ECO:0000256" key="4">
    <source>
        <dbReference type="ARBA" id="ARBA00023136"/>
    </source>
</evidence>
<comment type="caution">
    <text evidence="7">The sequence shown here is derived from an EMBL/GenBank/DDBJ whole genome shotgun (WGS) entry which is preliminary data.</text>
</comment>
<feature type="compositionally biased region" description="Low complexity" evidence="5">
    <location>
        <begin position="170"/>
        <end position="194"/>
    </location>
</feature>
<evidence type="ECO:0000256" key="6">
    <source>
        <dbReference type="SAM" id="Phobius"/>
    </source>
</evidence>
<evidence type="ECO:0000256" key="3">
    <source>
        <dbReference type="ARBA" id="ARBA00022989"/>
    </source>
</evidence>
<dbReference type="AlphaFoldDB" id="A0AAN9UWT6"/>
<keyword evidence="8" id="KW-1185">Reference proteome</keyword>
<reference evidence="7 8" key="1">
    <citation type="submission" date="2024-02" db="EMBL/GenBank/DDBJ databases">
        <title>De novo assembly and annotation of 12 fungi associated with fruit tree decline syndrome in Ontario, Canada.</title>
        <authorList>
            <person name="Sulman M."/>
            <person name="Ellouze W."/>
            <person name="Ilyukhin E."/>
        </authorList>
    </citation>
    <scope>NUCLEOTIDE SEQUENCE [LARGE SCALE GENOMIC DNA]</scope>
    <source>
        <strain evidence="7 8">M11/M66-122</strain>
    </source>
</reference>
<feature type="transmembrane region" description="Helical" evidence="6">
    <location>
        <begin position="209"/>
        <end position="232"/>
    </location>
</feature>
<accession>A0AAN9UWT6</accession>
<proteinExistence type="predicted"/>